<keyword evidence="2" id="KW-0732">Signal</keyword>
<evidence type="ECO:0000313" key="4">
    <source>
        <dbReference type="Proteomes" id="UP001500804"/>
    </source>
</evidence>
<keyword evidence="4" id="KW-1185">Reference proteome</keyword>
<feature type="region of interest" description="Disordered" evidence="1">
    <location>
        <begin position="99"/>
        <end position="126"/>
    </location>
</feature>
<feature type="signal peptide" evidence="2">
    <location>
        <begin position="1"/>
        <end position="23"/>
    </location>
</feature>
<evidence type="ECO:0000256" key="2">
    <source>
        <dbReference type="SAM" id="SignalP"/>
    </source>
</evidence>
<evidence type="ECO:0000313" key="3">
    <source>
        <dbReference type="EMBL" id="GAA5113090.1"/>
    </source>
</evidence>
<name>A0ABP9NDR9_9PSEU</name>
<comment type="caution">
    <text evidence="3">The sequence shown here is derived from an EMBL/GenBank/DDBJ whole genome shotgun (WGS) entry which is preliminary data.</text>
</comment>
<protein>
    <recommendedName>
        <fullName evidence="5">Secreted protein</fullName>
    </recommendedName>
</protein>
<evidence type="ECO:0000256" key="1">
    <source>
        <dbReference type="SAM" id="MobiDB-lite"/>
    </source>
</evidence>
<proteinExistence type="predicted"/>
<dbReference type="Proteomes" id="UP001500804">
    <property type="component" value="Unassembled WGS sequence"/>
</dbReference>
<gene>
    <name evidence="3" type="ORF">GCM10023320_08170</name>
</gene>
<evidence type="ECO:0008006" key="5">
    <source>
        <dbReference type="Google" id="ProtNLM"/>
    </source>
</evidence>
<sequence>MIRMPAASRTSAARRLLAGLALALVTTVGCVSETAGTPHPAPAPPPPSAADDSDLGACQDGICEVRIEESLAIPVDARYGAANLRGEAVGPPTVMMAAERTRASRASSACTDESPPSAKCGSPGRP</sequence>
<organism evidence="3 4">
    <name type="scientific">Pseudonocardia adelaidensis</name>
    <dbReference type="NCBI Taxonomy" id="648754"/>
    <lineage>
        <taxon>Bacteria</taxon>
        <taxon>Bacillati</taxon>
        <taxon>Actinomycetota</taxon>
        <taxon>Actinomycetes</taxon>
        <taxon>Pseudonocardiales</taxon>
        <taxon>Pseudonocardiaceae</taxon>
        <taxon>Pseudonocardia</taxon>
    </lineage>
</organism>
<reference evidence="4" key="1">
    <citation type="journal article" date="2019" name="Int. J. Syst. Evol. Microbiol.">
        <title>The Global Catalogue of Microorganisms (GCM) 10K type strain sequencing project: providing services to taxonomists for standard genome sequencing and annotation.</title>
        <authorList>
            <consortium name="The Broad Institute Genomics Platform"/>
            <consortium name="The Broad Institute Genome Sequencing Center for Infectious Disease"/>
            <person name="Wu L."/>
            <person name="Ma J."/>
        </authorList>
    </citation>
    <scope>NUCLEOTIDE SEQUENCE [LARGE SCALE GENOMIC DNA]</scope>
    <source>
        <strain evidence="4">JCM 18302</strain>
    </source>
</reference>
<dbReference type="RefSeq" id="WP_345603388.1">
    <property type="nucleotide sequence ID" value="NZ_BAABJO010000003.1"/>
</dbReference>
<dbReference type="EMBL" id="BAABJO010000003">
    <property type="protein sequence ID" value="GAA5113090.1"/>
    <property type="molecule type" value="Genomic_DNA"/>
</dbReference>
<feature type="region of interest" description="Disordered" evidence="1">
    <location>
        <begin position="33"/>
        <end position="56"/>
    </location>
</feature>
<feature type="compositionally biased region" description="Pro residues" evidence="1">
    <location>
        <begin position="39"/>
        <end position="48"/>
    </location>
</feature>
<accession>A0ABP9NDR9</accession>
<dbReference type="PROSITE" id="PS51257">
    <property type="entry name" value="PROKAR_LIPOPROTEIN"/>
    <property type="match status" value="1"/>
</dbReference>
<feature type="chain" id="PRO_5046338467" description="Secreted protein" evidence="2">
    <location>
        <begin position="24"/>
        <end position="126"/>
    </location>
</feature>